<proteinExistence type="inferred from homology"/>
<evidence type="ECO:0000313" key="10">
    <source>
        <dbReference type="EMBL" id="ART77635.1"/>
    </source>
</evidence>
<protein>
    <recommendedName>
        <fullName evidence="3 8">Histidinol-phosphatase</fullName>
        <shortName evidence="8">HolPase</shortName>
        <ecNumber evidence="3 8">3.1.3.15</ecNumber>
    </recommendedName>
</protein>
<dbReference type="Pfam" id="PF13263">
    <property type="entry name" value="PHP_C"/>
    <property type="match status" value="1"/>
</dbReference>
<dbReference type="AlphaFoldDB" id="A0A1Y0CS45"/>
<dbReference type="EMBL" id="CP020880">
    <property type="protein sequence ID" value="ART77635.1"/>
    <property type="molecule type" value="Genomic_DNA"/>
</dbReference>
<dbReference type="KEGG" id="bhk:B4U37_16925"/>
<evidence type="ECO:0000256" key="2">
    <source>
        <dbReference type="ARBA" id="ARBA00009152"/>
    </source>
</evidence>
<name>A0A1Y0CS45_9BACI</name>
<dbReference type="SUPFAM" id="SSF89550">
    <property type="entry name" value="PHP domain-like"/>
    <property type="match status" value="1"/>
</dbReference>
<dbReference type="EMBL" id="VTEU01000003">
    <property type="protein sequence ID" value="TYS58933.1"/>
    <property type="molecule type" value="Genomic_DNA"/>
</dbReference>
<dbReference type="Proteomes" id="UP000195573">
    <property type="component" value="Chromosome"/>
</dbReference>
<evidence type="ECO:0000256" key="5">
    <source>
        <dbReference type="ARBA" id="ARBA00022801"/>
    </source>
</evidence>
<gene>
    <name evidence="11" type="primary">hisJ</name>
    <name evidence="10" type="ORF">B4U37_16925</name>
    <name evidence="11" type="ORF">FZC74_09290</name>
</gene>
<evidence type="ECO:0000256" key="7">
    <source>
        <dbReference type="ARBA" id="ARBA00049158"/>
    </source>
</evidence>
<evidence type="ECO:0000256" key="3">
    <source>
        <dbReference type="ARBA" id="ARBA00013085"/>
    </source>
</evidence>
<evidence type="ECO:0000256" key="1">
    <source>
        <dbReference type="ARBA" id="ARBA00004970"/>
    </source>
</evidence>
<dbReference type="Gene3D" id="3.20.20.140">
    <property type="entry name" value="Metal-dependent hydrolases"/>
    <property type="match status" value="1"/>
</dbReference>
<comment type="similarity">
    <text evidence="2 8">Belongs to the PHP hydrolase family. HisK subfamily.</text>
</comment>
<comment type="catalytic activity">
    <reaction evidence="7 8">
        <text>L-histidinol phosphate + H2O = L-histidinol + phosphate</text>
        <dbReference type="Rhea" id="RHEA:14465"/>
        <dbReference type="ChEBI" id="CHEBI:15377"/>
        <dbReference type="ChEBI" id="CHEBI:43474"/>
        <dbReference type="ChEBI" id="CHEBI:57699"/>
        <dbReference type="ChEBI" id="CHEBI:57980"/>
        <dbReference type="EC" id="3.1.3.15"/>
    </reaction>
</comment>
<dbReference type="PANTHER" id="PTHR21039">
    <property type="entry name" value="HISTIDINOL PHOSPHATASE-RELATED"/>
    <property type="match status" value="1"/>
</dbReference>
<evidence type="ECO:0000313" key="13">
    <source>
        <dbReference type="Proteomes" id="UP000323393"/>
    </source>
</evidence>
<dbReference type="Proteomes" id="UP000323393">
    <property type="component" value="Unassembled WGS sequence"/>
</dbReference>
<keyword evidence="5 8" id="KW-0378">Hydrolase</keyword>
<keyword evidence="4 8" id="KW-0028">Amino-acid biosynthesis</keyword>
<reference evidence="11 13" key="2">
    <citation type="submission" date="2019-08" db="EMBL/GenBank/DDBJ databases">
        <title>Bacillus genomes from the desert of Cuatro Cienegas, Coahuila.</title>
        <authorList>
            <person name="Olmedo-Alvarez G."/>
        </authorList>
    </citation>
    <scope>NUCLEOTIDE SEQUENCE [LARGE SCALE GENOMIC DNA]</scope>
    <source>
        <strain evidence="11 13">CH88_3T</strain>
    </source>
</reference>
<dbReference type="NCBIfam" id="NF005996">
    <property type="entry name" value="PRK08123.1"/>
    <property type="match status" value="1"/>
</dbReference>
<dbReference type="GO" id="GO:0004401">
    <property type="term" value="F:histidinol-phosphatase activity"/>
    <property type="evidence" value="ECO:0007669"/>
    <property type="project" value="UniProtKB-UniRule"/>
</dbReference>
<dbReference type="GeneID" id="96740087"/>
<evidence type="ECO:0000313" key="12">
    <source>
        <dbReference type="Proteomes" id="UP000195573"/>
    </source>
</evidence>
<dbReference type="InterPro" id="IPR004013">
    <property type="entry name" value="PHP_dom"/>
</dbReference>
<dbReference type="GO" id="GO:0000105">
    <property type="term" value="P:L-histidine biosynthetic process"/>
    <property type="evidence" value="ECO:0007669"/>
    <property type="project" value="UniProtKB-UniRule"/>
</dbReference>
<accession>A0A1Y0CS45</accession>
<keyword evidence="6 8" id="KW-0368">Histidine biosynthesis</keyword>
<dbReference type="PANTHER" id="PTHR21039:SF0">
    <property type="entry name" value="HISTIDINOL-PHOSPHATASE"/>
    <property type="match status" value="1"/>
</dbReference>
<dbReference type="CDD" id="cd12110">
    <property type="entry name" value="PHP_HisPPase_Hisj_like"/>
    <property type="match status" value="1"/>
</dbReference>
<dbReference type="EC" id="3.1.3.15" evidence="3 8"/>
<dbReference type="NCBIfam" id="TIGR01856">
    <property type="entry name" value="hisJ_fam"/>
    <property type="match status" value="1"/>
</dbReference>
<evidence type="ECO:0000313" key="11">
    <source>
        <dbReference type="EMBL" id="TYS58933.1"/>
    </source>
</evidence>
<dbReference type="GO" id="GO:0005737">
    <property type="term" value="C:cytoplasm"/>
    <property type="evidence" value="ECO:0007669"/>
    <property type="project" value="TreeGrafter"/>
</dbReference>
<evidence type="ECO:0000256" key="4">
    <source>
        <dbReference type="ARBA" id="ARBA00022605"/>
    </source>
</evidence>
<evidence type="ECO:0000256" key="8">
    <source>
        <dbReference type="RuleBase" id="RU366003"/>
    </source>
</evidence>
<dbReference type="RefSeq" id="WP_088019195.1">
    <property type="nucleotide sequence ID" value="NZ_CP020880.1"/>
</dbReference>
<keyword evidence="12" id="KW-1185">Reference proteome</keyword>
<dbReference type="InterPro" id="IPR010140">
    <property type="entry name" value="Histidinol_P_phosphatase_HisJ"/>
</dbReference>
<comment type="pathway">
    <text evidence="1 8">Amino-acid biosynthesis; L-histidine biosynthesis; L-histidine from 5-phospho-alpha-D-ribose 1-diphosphate: step 8/9.</text>
</comment>
<dbReference type="InterPro" id="IPR016195">
    <property type="entry name" value="Pol/histidinol_Pase-like"/>
</dbReference>
<organism evidence="11 13">
    <name type="scientific">Sutcliffiella horikoshii</name>
    <dbReference type="NCBI Taxonomy" id="79883"/>
    <lineage>
        <taxon>Bacteria</taxon>
        <taxon>Bacillati</taxon>
        <taxon>Bacillota</taxon>
        <taxon>Bacilli</taxon>
        <taxon>Bacillales</taxon>
        <taxon>Bacillaceae</taxon>
        <taxon>Sutcliffiella</taxon>
    </lineage>
</organism>
<evidence type="ECO:0000256" key="6">
    <source>
        <dbReference type="ARBA" id="ARBA00023102"/>
    </source>
</evidence>
<evidence type="ECO:0000259" key="9">
    <source>
        <dbReference type="Pfam" id="PF02811"/>
    </source>
</evidence>
<dbReference type="Pfam" id="PF02811">
    <property type="entry name" value="PHP"/>
    <property type="match status" value="1"/>
</dbReference>
<feature type="domain" description="PHP" evidence="9">
    <location>
        <begin position="5"/>
        <end position="213"/>
    </location>
</feature>
<reference evidence="10 12" key="1">
    <citation type="submission" date="2017-04" db="EMBL/GenBank/DDBJ databases">
        <title>Complete Genome Sequence of the Bacillus horikoshii 20a strain from Cuatro Cienegas, Coahuila, Mexico.</title>
        <authorList>
            <person name="Zarza E."/>
            <person name="Alcaraz L.D."/>
            <person name="Aguilar-Salinas B."/>
            <person name="Islas A."/>
            <person name="Olmedo-Alvarez G."/>
        </authorList>
    </citation>
    <scope>NUCLEOTIDE SEQUENCE [LARGE SCALE GENOMIC DNA]</scope>
    <source>
        <strain evidence="10 12">20a</strain>
    </source>
</reference>
<sequence length="267" mass="30438">MIIDKHVHTPYCPHGSTDTIEKYIKQALQLKYKEISFTEHAPLPKSFIDPAPDRDSAMDWVSIPAYMEELNKIKSYYSSTIKINIGLEVDYIEGYEKETRDILGELGPLLDDSILSVHFLKKDEAYYCLDFSEEEFERIVGVFGGLPSVYESYFSTLLTSINSDLGPYKPKRIGHITLVEKFKKRFPHTRSIQEYTVPILDAIALKGYELDYNGAGFVKPLCEDSYPPVSVAKEAQKRKIPLVYGSDAHTAKGLGQGYEWIDKELLF</sequence>